<dbReference type="CDD" id="cd00096">
    <property type="entry name" value="Ig"/>
    <property type="match status" value="1"/>
</dbReference>
<dbReference type="OrthoDB" id="6076994at2759"/>
<dbReference type="Pfam" id="PF13927">
    <property type="entry name" value="Ig_3"/>
    <property type="match status" value="2"/>
</dbReference>
<organism evidence="9 10">
    <name type="scientific">Mizuhopecten yessoensis</name>
    <name type="common">Japanese scallop</name>
    <name type="synonym">Patinopecten yessoensis</name>
    <dbReference type="NCBI Taxonomy" id="6573"/>
    <lineage>
        <taxon>Eukaryota</taxon>
        <taxon>Metazoa</taxon>
        <taxon>Spiralia</taxon>
        <taxon>Lophotrochozoa</taxon>
        <taxon>Mollusca</taxon>
        <taxon>Bivalvia</taxon>
        <taxon>Autobranchia</taxon>
        <taxon>Pteriomorphia</taxon>
        <taxon>Pectinida</taxon>
        <taxon>Pectinoidea</taxon>
        <taxon>Pectinidae</taxon>
        <taxon>Mizuhopecten</taxon>
    </lineage>
</organism>
<evidence type="ECO:0000256" key="5">
    <source>
        <dbReference type="ARBA" id="ARBA00023319"/>
    </source>
</evidence>
<feature type="transmembrane region" description="Helical" evidence="7">
    <location>
        <begin position="526"/>
        <end position="554"/>
    </location>
</feature>
<dbReference type="GO" id="GO:0005911">
    <property type="term" value="C:cell-cell junction"/>
    <property type="evidence" value="ECO:0007669"/>
    <property type="project" value="TreeGrafter"/>
</dbReference>
<feature type="domain" description="Ig-like" evidence="8">
    <location>
        <begin position="47"/>
        <end position="136"/>
    </location>
</feature>
<dbReference type="Gene3D" id="2.60.40.10">
    <property type="entry name" value="Immunoglobulins"/>
    <property type="match status" value="5"/>
</dbReference>
<reference evidence="9 10" key="1">
    <citation type="journal article" date="2017" name="Nat. Ecol. Evol.">
        <title>Scallop genome provides insights into evolution of bilaterian karyotype and development.</title>
        <authorList>
            <person name="Wang S."/>
            <person name="Zhang J."/>
            <person name="Jiao W."/>
            <person name="Li J."/>
            <person name="Xun X."/>
            <person name="Sun Y."/>
            <person name="Guo X."/>
            <person name="Huan P."/>
            <person name="Dong B."/>
            <person name="Zhang L."/>
            <person name="Hu X."/>
            <person name="Sun X."/>
            <person name="Wang J."/>
            <person name="Zhao C."/>
            <person name="Wang Y."/>
            <person name="Wang D."/>
            <person name="Huang X."/>
            <person name="Wang R."/>
            <person name="Lv J."/>
            <person name="Li Y."/>
            <person name="Zhang Z."/>
            <person name="Liu B."/>
            <person name="Lu W."/>
            <person name="Hui Y."/>
            <person name="Liang J."/>
            <person name="Zhou Z."/>
            <person name="Hou R."/>
            <person name="Li X."/>
            <person name="Liu Y."/>
            <person name="Li H."/>
            <person name="Ning X."/>
            <person name="Lin Y."/>
            <person name="Zhao L."/>
            <person name="Xing Q."/>
            <person name="Dou J."/>
            <person name="Li Y."/>
            <person name="Mao J."/>
            <person name="Guo H."/>
            <person name="Dou H."/>
            <person name="Li T."/>
            <person name="Mu C."/>
            <person name="Jiang W."/>
            <person name="Fu Q."/>
            <person name="Fu X."/>
            <person name="Miao Y."/>
            <person name="Liu J."/>
            <person name="Yu Q."/>
            <person name="Li R."/>
            <person name="Liao H."/>
            <person name="Li X."/>
            <person name="Kong Y."/>
            <person name="Jiang Z."/>
            <person name="Chourrout D."/>
            <person name="Li R."/>
            <person name="Bao Z."/>
        </authorList>
    </citation>
    <scope>NUCLEOTIDE SEQUENCE [LARGE SCALE GENOMIC DNA]</scope>
    <source>
        <strain evidence="9 10">PY_sf001</strain>
    </source>
</reference>
<dbReference type="SMART" id="SM00408">
    <property type="entry name" value="IGc2"/>
    <property type="match status" value="3"/>
</dbReference>
<evidence type="ECO:0000256" key="3">
    <source>
        <dbReference type="ARBA" id="ARBA00023157"/>
    </source>
</evidence>
<feature type="region of interest" description="Disordered" evidence="6">
    <location>
        <begin position="675"/>
        <end position="785"/>
    </location>
</feature>
<protein>
    <submittedName>
        <fullName evidence="9">Hemicentin-2</fullName>
    </submittedName>
</protein>
<feature type="compositionally biased region" description="Basic residues" evidence="6">
    <location>
        <begin position="736"/>
        <end position="754"/>
    </location>
</feature>
<dbReference type="SUPFAM" id="SSF48726">
    <property type="entry name" value="Immunoglobulin"/>
    <property type="match status" value="5"/>
</dbReference>
<accession>A0A210Q133</accession>
<evidence type="ECO:0000256" key="4">
    <source>
        <dbReference type="ARBA" id="ARBA00023180"/>
    </source>
</evidence>
<dbReference type="PROSITE" id="PS50835">
    <property type="entry name" value="IG_LIKE"/>
    <property type="match status" value="5"/>
</dbReference>
<feature type="domain" description="Ig-like" evidence="8">
    <location>
        <begin position="421"/>
        <end position="499"/>
    </location>
</feature>
<name>A0A210Q133_MIZYE</name>
<dbReference type="GO" id="GO:0098609">
    <property type="term" value="P:cell-cell adhesion"/>
    <property type="evidence" value="ECO:0007669"/>
    <property type="project" value="TreeGrafter"/>
</dbReference>
<feature type="domain" description="Ig-like" evidence="8">
    <location>
        <begin position="336"/>
        <end position="416"/>
    </location>
</feature>
<feature type="compositionally biased region" description="Basic and acidic residues" evidence="6">
    <location>
        <begin position="755"/>
        <end position="768"/>
    </location>
</feature>
<keyword evidence="2 7" id="KW-0472">Membrane</keyword>
<dbReference type="InterPro" id="IPR013783">
    <property type="entry name" value="Ig-like_fold"/>
</dbReference>
<evidence type="ECO:0000256" key="1">
    <source>
        <dbReference type="ARBA" id="ARBA00004479"/>
    </source>
</evidence>
<dbReference type="InterPro" id="IPR003599">
    <property type="entry name" value="Ig_sub"/>
</dbReference>
<keyword evidence="4" id="KW-0325">Glycoprotein</keyword>
<dbReference type="EMBL" id="NEDP02005277">
    <property type="protein sequence ID" value="OWF42446.1"/>
    <property type="molecule type" value="Genomic_DNA"/>
</dbReference>
<comment type="subcellular location">
    <subcellularLocation>
        <location evidence="1">Membrane</location>
        <topology evidence="1">Single-pass type I membrane protein</topology>
    </subcellularLocation>
</comment>
<keyword evidence="7" id="KW-0812">Transmembrane</keyword>
<dbReference type="InterPro" id="IPR007110">
    <property type="entry name" value="Ig-like_dom"/>
</dbReference>
<dbReference type="GO" id="GO:0050839">
    <property type="term" value="F:cell adhesion molecule binding"/>
    <property type="evidence" value="ECO:0007669"/>
    <property type="project" value="TreeGrafter"/>
</dbReference>
<gene>
    <name evidence="9" type="ORF">KP79_PYT22393</name>
</gene>
<feature type="compositionally biased region" description="Polar residues" evidence="6">
    <location>
        <begin position="775"/>
        <end position="785"/>
    </location>
</feature>
<dbReference type="Pfam" id="PF13895">
    <property type="entry name" value="Ig_2"/>
    <property type="match status" value="2"/>
</dbReference>
<feature type="domain" description="Ig-like" evidence="8">
    <location>
        <begin position="242"/>
        <end position="329"/>
    </location>
</feature>
<dbReference type="PANTHER" id="PTHR11640:SF31">
    <property type="entry name" value="IRREGULAR CHIASM C-ROUGHEST PROTEIN-RELATED"/>
    <property type="match status" value="1"/>
</dbReference>
<keyword evidence="10" id="KW-1185">Reference proteome</keyword>
<sequence length="785" mass="85136">MPKSLNNRRMTRRLKGWPSSGSSRLEPARGDQWRIMQFPKSSAPGTPQITNFPNTAIQGDVLTVTCKSTGGDPDPQLWWYQGSAQKDNTYIVQVTGSTRITENNYTFSVMRSHENEDFSCTARNTQDTRTTTVTFASVYATPGNPVLTGPTTFSMGTSQTWNCKTYGGYPLPTISWYLGDQIITGDWTNVTSSNSTYDVESQSTRTVLAADNGKQIQCRVNHQQTLATPKVTSKTLTVYSPPTVSITPDLSNVLTGNDLSLTCSVTSSLSSYTVAWYKVGSAVALTSSTDHTINGRVLTILSAASGDAGNYYCTATNSAGTSANSNNVEVVLYTIPTNAVSSPSSVTTQAGQSFTLTCSASASPSSSISYSWSFGGSVLSTTPSLNVPNAQKGNSGTYVCDATNAYGTTSTDVAVDIQYAPQSAVSQPSVSAAIGTSVSLSCDTDANPAATSYVWFDGSTQLAVTEKINSVEAGSAVKTYTCRATNDVGQSGDIVFTVTGTSTGGGGEPDTGASTGDTGTSLSTGVIVAIVLGIAFLLLIIIIIIVCCICSGSCKKKEKKKKKKSQITPKPEPEVYETRTEQPIYHVETYTPRHKPRPYSEFNPSIVSRKHVDVDMESSDGHGGYGYIYGNNYQAETQRSTTSRFVVRAPPSAVESENGTIISVYDDSRHLTSKRVKHPVHLSGEHTYNTENTHREARRHRRHKKKHHHKREAGEGEESPPRKERRERAESEHRDGSRRKKEKRDRSKHRRSRSERRGESEDLREHGYISDGSPAYSQDNLVTTN</sequence>
<keyword evidence="3" id="KW-1015">Disulfide bond</keyword>
<feature type="compositionally biased region" description="Basic residues" evidence="6">
    <location>
        <begin position="696"/>
        <end position="711"/>
    </location>
</feature>
<comment type="caution">
    <text evidence="9">The sequence shown here is derived from an EMBL/GenBank/DDBJ whole genome shotgun (WGS) entry which is preliminary data.</text>
</comment>
<evidence type="ECO:0000256" key="7">
    <source>
        <dbReference type="SAM" id="Phobius"/>
    </source>
</evidence>
<feature type="domain" description="Ig-like" evidence="8">
    <location>
        <begin position="142"/>
        <end position="237"/>
    </location>
</feature>
<dbReference type="InterPro" id="IPR051275">
    <property type="entry name" value="Cell_adhesion_signaling"/>
</dbReference>
<dbReference type="STRING" id="6573.A0A210Q133"/>
<evidence type="ECO:0000313" key="10">
    <source>
        <dbReference type="Proteomes" id="UP000242188"/>
    </source>
</evidence>
<dbReference type="InterPro" id="IPR003598">
    <property type="entry name" value="Ig_sub2"/>
</dbReference>
<keyword evidence="5" id="KW-0393">Immunoglobulin domain</keyword>
<evidence type="ECO:0000256" key="6">
    <source>
        <dbReference type="SAM" id="MobiDB-lite"/>
    </source>
</evidence>
<dbReference type="PANTHER" id="PTHR11640">
    <property type="entry name" value="NEPHRIN"/>
    <property type="match status" value="1"/>
</dbReference>
<keyword evidence="7" id="KW-1133">Transmembrane helix</keyword>
<dbReference type="InterPro" id="IPR036179">
    <property type="entry name" value="Ig-like_dom_sf"/>
</dbReference>
<dbReference type="InterPro" id="IPR013162">
    <property type="entry name" value="CD80_C2-set"/>
</dbReference>
<dbReference type="GO" id="GO:0005886">
    <property type="term" value="C:plasma membrane"/>
    <property type="evidence" value="ECO:0007669"/>
    <property type="project" value="TreeGrafter"/>
</dbReference>
<feature type="region of interest" description="Disordered" evidence="6">
    <location>
        <begin position="1"/>
        <end position="29"/>
    </location>
</feature>
<feature type="compositionally biased region" description="Basic and acidic residues" evidence="6">
    <location>
        <begin position="719"/>
        <end position="735"/>
    </location>
</feature>
<evidence type="ECO:0000259" key="8">
    <source>
        <dbReference type="PROSITE" id="PS50835"/>
    </source>
</evidence>
<dbReference type="AlphaFoldDB" id="A0A210Q133"/>
<proteinExistence type="predicted"/>
<dbReference type="Proteomes" id="UP000242188">
    <property type="component" value="Unassembled WGS sequence"/>
</dbReference>
<dbReference type="Pfam" id="PF08205">
    <property type="entry name" value="C2-set_2"/>
    <property type="match status" value="1"/>
</dbReference>
<evidence type="ECO:0000313" key="9">
    <source>
        <dbReference type="EMBL" id="OWF42446.1"/>
    </source>
</evidence>
<dbReference type="SMART" id="SM00409">
    <property type="entry name" value="IG"/>
    <property type="match status" value="4"/>
</dbReference>
<evidence type="ECO:0000256" key="2">
    <source>
        <dbReference type="ARBA" id="ARBA00023136"/>
    </source>
</evidence>